<organism evidence="2 3">
    <name type="scientific">Prevotella melaninogenica</name>
    <dbReference type="NCBI Taxonomy" id="28132"/>
    <lineage>
        <taxon>Bacteria</taxon>
        <taxon>Pseudomonadati</taxon>
        <taxon>Bacteroidota</taxon>
        <taxon>Bacteroidia</taxon>
        <taxon>Bacteroidales</taxon>
        <taxon>Prevotellaceae</taxon>
        <taxon>Prevotella</taxon>
    </lineage>
</organism>
<dbReference type="Proteomes" id="UP000500843">
    <property type="component" value="Chromosome 2"/>
</dbReference>
<evidence type="ECO:0000313" key="3">
    <source>
        <dbReference type="Proteomes" id="UP000500843"/>
    </source>
</evidence>
<dbReference type="EMBL" id="CP054011">
    <property type="protein sequence ID" value="QKH89275.1"/>
    <property type="molecule type" value="Genomic_DNA"/>
</dbReference>
<keyword evidence="1" id="KW-0732">Signal</keyword>
<reference evidence="2 3" key="1">
    <citation type="submission" date="2020-05" db="EMBL/GenBank/DDBJ databases">
        <title>FDA dAtabase for Regulatory Grade micrObial Sequences (FDA-ARGOS): Supporting development and validation of Infectious Disease Dx tests.</title>
        <authorList>
            <person name="Moreno J."/>
            <person name="Tallon L."/>
            <person name="Sadzewicz L."/>
            <person name="Zhao X."/>
            <person name="Vavikolanu K."/>
            <person name="Mehta A."/>
            <person name="Aluvathingal J."/>
            <person name="Nadendla S."/>
            <person name="Myers T."/>
            <person name="Yan Y."/>
            <person name="Sichtig H."/>
        </authorList>
    </citation>
    <scope>NUCLEOTIDE SEQUENCE [LARGE SCALE GENOMIC DNA]</scope>
    <source>
        <strain evidence="2 3">FDAARGOS_760</strain>
    </source>
</reference>
<evidence type="ECO:0000313" key="2">
    <source>
        <dbReference type="EMBL" id="QKH89275.1"/>
    </source>
</evidence>
<name>A0A7D4G8H2_9BACT</name>
<dbReference type="AlphaFoldDB" id="A0A7D4G8H2"/>
<sequence>MKKSIFTMLFLLLGMTTSFAQKVSVPEPEFADQTYLLTSDTEYQKLPRESGIIKSKAGASLYLVGIGKVKTRITLSGPTSSVTVPAGKDVRLIIKAANNSTDPESFINIFPFEVKGKERRAQLAEAGTLSATKTNSLGQISFKAKKYRQSSYYIVIENLKPGEYGISLGDPDKRNEKNDMKITTFSVK</sequence>
<evidence type="ECO:0000256" key="1">
    <source>
        <dbReference type="SAM" id="SignalP"/>
    </source>
</evidence>
<gene>
    <name evidence="2" type="ORF">FIU21_10185</name>
</gene>
<dbReference type="RefSeq" id="WP_004360723.1">
    <property type="nucleotide sequence ID" value="NZ_CP054011.1"/>
</dbReference>
<protein>
    <submittedName>
        <fullName evidence="2">Uncharacterized protein</fullName>
    </submittedName>
</protein>
<proteinExistence type="predicted"/>
<feature type="signal peptide" evidence="1">
    <location>
        <begin position="1"/>
        <end position="20"/>
    </location>
</feature>
<feature type="chain" id="PRO_5028938664" evidence="1">
    <location>
        <begin position="21"/>
        <end position="188"/>
    </location>
</feature>
<accession>A0A7D4G8H2</accession>